<dbReference type="Gramene" id="KCW53206">
    <property type="protein sequence ID" value="KCW53206"/>
    <property type="gene ID" value="EUGRSUZ_J02476"/>
</dbReference>
<protein>
    <submittedName>
        <fullName evidence="1">Uncharacterized protein</fullName>
    </submittedName>
</protein>
<accession>A0A059AHQ6</accession>
<name>A0A059AHQ6_EUCGR</name>
<gene>
    <name evidence="1" type="ORF">EUGRSUZ_J02476</name>
</gene>
<organism evidence="1">
    <name type="scientific">Eucalyptus grandis</name>
    <name type="common">Flooded gum</name>
    <dbReference type="NCBI Taxonomy" id="71139"/>
    <lineage>
        <taxon>Eukaryota</taxon>
        <taxon>Viridiplantae</taxon>
        <taxon>Streptophyta</taxon>
        <taxon>Embryophyta</taxon>
        <taxon>Tracheophyta</taxon>
        <taxon>Spermatophyta</taxon>
        <taxon>Magnoliopsida</taxon>
        <taxon>eudicotyledons</taxon>
        <taxon>Gunneridae</taxon>
        <taxon>Pentapetalae</taxon>
        <taxon>rosids</taxon>
        <taxon>malvids</taxon>
        <taxon>Myrtales</taxon>
        <taxon>Myrtaceae</taxon>
        <taxon>Myrtoideae</taxon>
        <taxon>Eucalypteae</taxon>
        <taxon>Eucalyptus</taxon>
    </lineage>
</organism>
<proteinExistence type="predicted"/>
<evidence type="ECO:0000313" key="1">
    <source>
        <dbReference type="EMBL" id="KCW53206.1"/>
    </source>
</evidence>
<sequence length="113" mass="12767">MITCLYSSSYWLTFSTDSCCVFVGVGIDKKVGKLLCDYDEANTVERRELGQEELRSTRLKMPTNDEVGHMEADGEAEASLQVQYAYLDSHGSQHKAQSLKNLRRLLKQSRSTV</sequence>
<dbReference type="InParanoid" id="A0A059AHQ6"/>
<dbReference type="AlphaFoldDB" id="A0A059AHQ6"/>
<reference evidence="1" key="1">
    <citation type="submission" date="2013-07" db="EMBL/GenBank/DDBJ databases">
        <title>The genome of Eucalyptus grandis.</title>
        <authorList>
            <person name="Schmutz J."/>
            <person name="Hayes R."/>
            <person name="Myburg A."/>
            <person name="Tuskan G."/>
            <person name="Grattapaglia D."/>
            <person name="Rokhsar D.S."/>
        </authorList>
    </citation>
    <scope>NUCLEOTIDE SEQUENCE</scope>
    <source>
        <tissue evidence="1">Leaf extractions</tissue>
    </source>
</reference>
<dbReference type="EMBL" id="KK198762">
    <property type="protein sequence ID" value="KCW53206.1"/>
    <property type="molecule type" value="Genomic_DNA"/>
</dbReference>